<protein>
    <recommendedName>
        <fullName evidence="3">Carbon monoxide dehydrogenase</fullName>
    </recommendedName>
</protein>
<reference evidence="1 2" key="1">
    <citation type="submission" date="2019-07" db="EMBL/GenBank/DDBJ databases">
        <title>Whole genome shotgun sequence of Alkalibacillus haloalkaliphilus NBRC 103110.</title>
        <authorList>
            <person name="Hosoyama A."/>
            <person name="Uohara A."/>
            <person name="Ohji S."/>
            <person name="Ichikawa N."/>
        </authorList>
    </citation>
    <scope>NUCLEOTIDE SEQUENCE [LARGE SCALE GENOMIC DNA]</scope>
    <source>
        <strain evidence="1 2">NBRC 103110</strain>
    </source>
</reference>
<comment type="caution">
    <text evidence="1">The sequence shown here is derived from an EMBL/GenBank/DDBJ whole genome shotgun (WGS) entry which is preliminary data.</text>
</comment>
<dbReference type="OrthoDB" id="2374625at2"/>
<dbReference type="Proteomes" id="UP000321440">
    <property type="component" value="Unassembled WGS sequence"/>
</dbReference>
<evidence type="ECO:0000313" key="2">
    <source>
        <dbReference type="Proteomes" id="UP000321440"/>
    </source>
</evidence>
<accession>A0A511W2V3</accession>
<dbReference type="Pfam" id="PF06240">
    <property type="entry name" value="COXG"/>
    <property type="match status" value="1"/>
</dbReference>
<dbReference type="AlphaFoldDB" id="A0A511W2V3"/>
<evidence type="ECO:0008006" key="3">
    <source>
        <dbReference type="Google" id="ProtNLM"/>
    </source>
</evidence>
<organism evidence="1 2">
    <name type="scientific">Alkalibacillus haloalkaliphilus</name>
    <dbReference type="NCBI Taxonomy" id="94136"/>
    <lineage>
        <taxon>Bacteria</taxon>
        <taxon>Bacillati</taxon>
        <taxon>Bacillota</taxon>
        <taxon>Bacilli</taxon>
        <taxon>Bacillales</taxon>
        <taxon>Bacillaceae</taxon>
        <taxon>Alkalibacillus</taxon>
    </lineage>
</organism>
<proteinExistence type="predicted"/>
<name>A0A511W2V3_9BACI</name>
<dbReference type="CDD" id="cd07812">
    <property type="entry name" value="SRPBCC"/>
    <property type="match status" value="1"/>
</dbReference>
<dbReference type="InterPro" id="IPR023393">
    <property type="entry name" value="START-like_dom_sf"/>
</dbReference>
<keyword evidence="2" id="KW-1185">Reference proteome</keyword>
<dbReference type="SUPFAM" id="SSF55961">
    <property type="entry name" value="Bet v1-like"/>
    <property type="match status" value="1"/>
</dbReference>
<dbReference type="Gene3D" id="3.30.530.20">
    <property type="match status" value="1"/>
</dbReference>
<dbReference type="EMBL" id="BJYA01000004">
    <property type="protein sequence ID" value="GEN45360.1"/>
    <property type="molecule type" value="Genomic_DNA"/>
</dbReference>
<sequence>MPSGTHRVEVNVPIDVVWEFVSQMDNWAPLVPGYMHHEIINDRNSTWTFKGEVGKMYKTVSLKVEIQEWIEPEKVTFKLIGINENVIGHGYFQARKLLDTSTQISGSLDVTAKGMKGPVINSVLKSLVPQTSQRLTTAVSDRICEMSVAK</sequence>
<evidence type="ECO:0000313" key="1">
    <source>
        <dbReference type="EMBL" id="GEN45360.1"/>
    </source>
</evidence>
<gene>
    <name evidence="1" type="ORF">AHA02nite_11360</name>
</gene>
<dbReference type="InterPro" id="IPR010419">
    <property type="entry name" value="CO_DH_gsu"/>
</dbReference>
<dbReference type="RefSeq" id="WP_146815237.1">
    <property type="nucleotide sequence ID" value="NZ_BJYA01000004.1"/>
</dbReference>